<dbReference type="EMBL" id="JAAKZZ010000034">
    <property type="protein sequence ID" value="NGO67864.1"/>
    <property type="molecule type" value="Genomic_DNA"/>
</dbReference>
<evidence type="ECO:0000256" key="1">
    <source>
        <dbReference type="SAM" id="MobiDB-lite"/>
    </source>
</evidence>
<gene>
    <name evidence="2" type="ORF">G5C65_05735</name>
</gene>
<proteinExistence type="predicted"/>
<dbReference type="AlphaFoldDB" id="A0A6G4WTJ2"/>
<sequence length="508" mass="54722">MSDSESYAQRLAGQSQLTAAAFHFGEIVAETDARREARAELKIHRFDSTTEARAACDRDEVADGDVLVVDSEGVVGFLVVALPAAITEERGEFGQLPSPAHEYADGSYADSAHLAEYQARVLGAPVRIEHASPAILAHRADTVLVDTGDERAHYADPFADVSLCEERQSRGLEESEAADRKPCASCRARARDRAASREAALRAEEEAAAQEPARPEVADPGTHTFDSSAEAYDASQCRDDIRDGDVLVVPSEGIVAILNRAWPAALTTAHGELHTLTAAADAIEGGRYKASVEAAMQAAARLDVELAPLHRPVEPYAAGDRFVCADGSTRTVDAAERGRDGHLWLHTAEGSAWRADRCEKVDVSRVDEARAAARRAAATLRNATPPAADEAAVAIRELGEALRYLAQASPAALDDLSAECTRRIVAELPRLSIVPGDIVHMLGARFHVLDTGVQDAHGEKPRWWADVHGVDEADRRATYRAPWRAAIAVEHAAWDLLTVERLAPTQPF</sequence>
<accession>A0A6G4WTJ2</accession>
<name>A0A6G4WTJ2_9ACTN</name>
<keyword evidence="3" id="KW-1185">Reference proteome</keyword>
<comment type="caution">
    <text evidence="2">The sequence shown here is derived from an EMBL/GenBank/DDBJ whole genome shotgun (WGS) entry which is preliminary data.</text>
</comment>
<protein>
    <submittedName>
        <fullName evidence="2">Uncharacterized protein</fullName>
    </submittedName>
</protein>
<dbReference type="Proteomes" id="UP000477722">
    <property type="component" value="Unassembled WGS sequence"/>
</dbReference>
<dbReference type="RefSeq" id="WP_165297520.1">
    <property type="nucleotide sequence ID" value="NZ_JAAKZZ010000034.1"/>
</dbReference>
<evidence type="ECO:0000313" key="3">
    <source>
        <dbReference type="Proteomes" id="UP000477722"/>
    </source>
</evidence>
<reference evidence="2 3" key="1">
    <citation type="submission" date="2020-02" db="EMBL/GenBank/DDBJ databases">
        <title>Whole-genome analyses of novel actinobacteria.</title>
        <authorList>
            <person name="Sahin N."/>
            <person name="Tatar D."/>
        </authorList>
    </citation>
    <scope>NUCLEOTIDE SEQUENCE [LARGE SCALE GENOMIC DNA]</scope>
    <source>
        <strain evidence="2 3">SB3404</strain>
    </source>
</reference>
<evidence type="ECO:0000313" key="2">
    <source>
        <dbReference type="EMBL" id="NGO67864.1"/>
    </source>
</evidence>
<feature type="region of interest" description="Disordered" evidence="1">
    <location>
        <begin position="197"/>
        <end position="233"/>
    </location>
</feature>
<organism evidence="2 3">
    <name type="scientific">Streptomyces boncukensis</name>
    <dbReference type="NCBI Taxonomy" id="2711219"/>
    <lineage>
        <taxon>Bacteria</taxon>
        <taxon>Bacillati</taxon>
        <taxon>Actinomycetota</taxon>
        <taxon>Actinomycetes</taxon>
        <taxon>Kitasatosporales</taxon>
        <taxon>Streptomycetaceae</taxon>
        <taxon>Streptomyces</taxon>
    </lineage>
</organism>